<evidence type="ECO:0000256" key="3">
    <source>
        <dbReference type="ARBA" id="ARBA00022801"/>
    </source>
</evidence>
<feature type="binding site" evidence="5">
    <location>
        <position position="206"/>
    </location>
    <ligand>
        <name>Mg(2+)</name>
        <dbReference type="ChEBI" id="CHEBI:18420"/>
        <label>1</label>
        <note>catalytic</note>
    </ligand>
</feature>
<proteinExistence type="inferred from homology"/>
<feature type="binding site" evidence="5">
    <location>
        <position position="81"/>
    </location>
    <ligand>
        <name>Mg(2+)</name>
        <dbReference type="ChEBI" id="CHEBI:18420"/>
        <label>1</label>
        <note>catalytic</note>
    </ligand>
</feature>
<gene>
    <name evidence="6" type="ORF">SAMN05216526_1362</name>
</gene>
<dbReference type="GO" id="GO:0008934">
    <property type="term" value="F:inositol monophosphate 1-phosphatase activity"/>
    <property type="evidence" value="ECO:0007669"/>
    <property type="project" value="TreeGrafter"/>
</dbReference>
<evidence type="ECO:0000256" key="5">
    <source>
        <dbReference type="PIRSR" id="PIRSR600760-2"/>
    </source>
</evidence>
<evidence type="ECO:0000313" key="7">
    <source>
        <dbReference type="Proteomes" id="UP000223759"/>
    </source>
</evidence>
<dbReference type="InterPro" id="IPR000760">
    <property type="entry name" value="Inositol_monophosphatase-like"/>
</dbReference>
<dbReference type="Gene3D" id="3.30.540.10">
    <property type="entry name" value="Fructose-1,6-Bisphosphatase, subunit A, domain 1"/>
    <property type="match status" value="1"/>
</dbReference>
<dbReference type="EMBL" id="FTPK01000002">
    <property type="protein sequence ID" value="SIT70634.1"/>
    <property type="molecule type" value="Genomic_DNA"/>
</dbReference>
<keyword evidence="7" id="KW-1185">Reference proteome</keyword>
<protein>
    <submittedName>
        <fullName evidence="6">Histidinol-phosphatase</fullName>
    </submittedName>
</protein>
<dbReference type="GO" id="GO:0046872">
    <property type="term" value="F:metal ion binding"/>
    <property type="evidence" value="ECO:0007669"/>
    <property type="project" value="UniProtKB-KW"/>
</dbReference>
<keyword evidence="4 5" id="KW-0460">Magnesium</keyword>
<keyword evidence="2 5" id="KW-0479">Metal-binding</keyword>
<name>A0A1R3W3W8_9GAMM</name>
<dbReference type="InterPro" id="IPR020583">
    <property type="entry name" value="Inositol_monoP_metal-BS"/>
</dbReference>
<feature type="binding site" evidence="5">
    <location>
        <position position="83"/>
    </location>
    <ligand>
        <name>Mg(2+)</name>
        <dbReference type="ChEBI" id="CHEBI:18420"/>
        <label>1</label>
        <note>catalytic</note>
    </ligand>
</feature>
<dbReference type="Gene3D" id="3.40.190.80">
    <property type="match status" value="1"/>
</dbReference>
<dbReference type="Pfam" id="PF00459">
    <property type="entry name" value="Inositol_P"/>
    <property type="match status" value="1"/>
</dbReference>
<sequence>MSAFLETAIAAAQSAQTVISHYYRQNIDITLKADQSPVTVADVESEKAIKSVIFARFPEHGCFGEETGQERMDSPYLWLIDPIDGTKSFVRQYPFFSTQIALRHGQDWLLGVSNAPEFAQLAHAEQGGGAFLNDRPVHVSEVTQLADATLSIGNVNTLAGSPGWQGLASIVQQVNRTRGYGDFYHYHLLASGSIDLVIESDVNILDIAALAVIVREAGGVFTDLEGQPLSLRTTSVLAAATPELHQIALQAIRNA</sequence>
<dbReference type="RefSeq" id="WP_076755739.1">
    <property type="nucleotide sequence ID" value="NZ_CP023018.1"/>
</dbReference>
<reference evidence="6 7" key="1">
    <citation type="submission" date="2017-01" db="EMBL/GenBank/DDBJ databases">
        <authorList>
            <person name="Mah S.A."/>
            <person name="Swanson W.J."/>
            <person name="Moy G.W."/>
            <person name="Vacquier V.D."/>
        </authorList>
    </citation>
    <scope>NUCLEOTIDE SEQUENCE [LARGE SCALE GENOMIC DNA]</scope>
    <source>
        <strain evidence="6 7">M9</strain>
    </source>
</reference>
<evidence type="ECO:0000256" key="2">
    <source>
        <dbReference type="ARBA" id="ARBA00022723"/>
    </source>
</evidence>
<comment type="similarity">
    <text evidence="1">Belongs to the inositol monophosphatase superfamily.</text>
</comment>
<evidence type="ECO:0000256" key="4">
    <source>
        <dbReference type="ARBA" id="ARBA00022842"/>
    </source>
</evidence>
<dbReference type="AlphaFoldDB" id="A0A1R3W3W8"/>
<dbReference type="PANTHER" id="PTHR20854">
    <property type="entry name" value="INOSITOL MONOPHOSPHATASE"/>
    <property type="match status" value="1"/>
</dbReference>
<accession>A0A1R3W3W8</accession>
<dbReference type="GO" id="GO:0006020">
    <property type="term" value="P:inositol metabolic process"/>
    <property type="evidence" value="ECO:0007669"/>
    <property type="project" value="TreeGrafter"/>
</dbReference>
<dbReference type="PROSITE" id="PS00629">
    <property type="entry name" value="IMP_1"/>
    <property type="match status" value="1"/>
</dbReference>
<comment type="cofactor">
    <cofactor evidence="5">
        <name>Mg(2+)</name>
        <dbReference type="ChEBI" id="CHEBI:18420"/>
    </cofactor>
</comment>
<organism evidence="6 7">
    <name type="scientific">Ectothiorhodosinus mongolicus</name>
    <dbReference type="NCBI Taxonomy" id="233100"/>
    <lineage>
        <taxon>Bacteria</taxon>
        <taxon>Pseudomonadati</taxon>
        <taxon>Pseudomonadota</taxon>
        <taxon>Gammaproteobacteria</taxon>
        <taxon>Chromatiales</taxon>
        <taxon>Ectothiorhodospiraceae</taxon>
        <taxon>Ectothiorhodosinus</taxon>
    </lineage>
</organism>
<dbReference type="PANTHER" id="PTHR20854:SF4">
    <property type="entry name" value="INOSITOL-1-MONOPHOSPHATASE-RELATED"/>
    <property type="match status" value="1"/>
</dbReference>
<keyword evidence="3" id="KW-0378">Hydrolase</keyword>
<dbReference type="SUPFAM" id="SSF56655">
    <property type="entry name" value="Carbohydrate phosphatase"/>
    <property type="match status" value="1"/>
</dbReference>
<feature type="binding site" evidence="5">
    <location>
        <position position="84"/>
    </location>
    <ligand>
        <name>Mg(2+)</name>
        <dbReference type="ChEBI" id="CHEBI:18420"/>
        <label>1</label>
        <note>catalytic</note>
    </ligand>
</feature>
<dbReference type="STRING" id="233100.SAMN05216526_1362"/>
<evidence type="ECO:0000313" key="6">
    <source>
        <dbReference type="EMBL" id="SIT70634.1"/>
    </source>
</evidence>
<feature type="binding site" evidence="5">
    <location>
        <position position="65"/>
    </location>
    <ligand>
        <name>Mg(2+)</name>
        <dbReference type="ChEBI" id="CHEBI:18420"/>
        <label>1</label>
        <note>catalytic</note>
    </ligand>
</feature>
<dbReference type="GO" id="GO:0007165">
    <property type="term" value="P:signal transduction"/>
    <property type="evidence" value="ECO:0007669"/>
    <property type="project" value="TreeGrafter"/>
</dbReference>
<evidence type="ECO:0000256" key="1">
    <source>
        <dbReference type="ARBA" id="ARBA00009759"/>
    </source>
</evidence>
<dbReference type="PRINTS" id="PR00377">
    <property type="entry name" value="IMPHPHTASES"/>
</dbReference>
<dbReference type="Proteomes" id="UP000223759">
    <property type="component" value="Unassembled WGS sequence"/>
</dbReference>